<dbReference type="Proteomes" id="UP000789901">
    <property type="component" value="Unassembled WGS sequence"/>
</dbReference>
<evidence type="ECO:0000313" key="2">
    <source>
        <dbReference type="Proteomes" id="UP000789901"/>
    </source>
</evidence>
<evidence type="ECO:0000313" key="1">
    <source>
        <dbReference type="EMBL" id="CAG8789705.1"/>
    </source>
</evidence>
<accession>A0ABN7VNY1</accession>
<feature type="non-terminal residue" evidence="1">
    <location>
        <position position="1"/>
    </location>
</feature>
<reference evidence="1 2" key="1">
    <citation type="submission" date="2021-06" db="EMBL/GenBank/DDBJ databases">
        <authorList>
            <person name="Kallberg Y."/>
            <person name="Tangrot J."/>
            <person name="Rosling A."/>
        </authorList>
    </citation>
    <scope>NUCLEOTIDE SEQUENCE [LARGE SCALE GENOMIC DNA]</scope>
    <source>
        <strain evidence="1 2">120-4 pot B 10/14</strain>
    </source>
</reference>
<comment type="caution">
    <text evidence="1">The sequence shown here is derived from an EMBL/GenBank/DDBJ whole genome shotgun (WGS) entry which is preliminary data.</text>
</comment>
<gene>
    <name evidence="1" type="ORF">GMARGA_LOCUS21044</name>
</gene>
<keyword evidence="2" id="KW-1185">Reference proteome</keyword>
<organism evidence="1 2">
    <name type="scientific">Gigaspora margarita</name>
    <dbReference type="NCBI Taxonomy" id="4874"/>
    <lineage>
        <taxon>Eukaryota</taxon>
        <taxon>Fungi</taxon>
        <taxon>Fungi incertae sedis</taxon>
        <taxon>Mucoromycota</taxon>
        <taxon>Glomeromycotina</taxon>
        <taxon>Glomeromycetes</taxon>
        <taxon>Diversisporales</taxon>
        <taxon>Gigasporaceae</taxon>
        <taxon>Gigaspora</taxon>
    </lineage>
</organism>
<name>A0ABN7VNY1_GIGMA</name>
<protein>
    <submittedName>
        <fullName evidence="1">17597_t:CDS:1</fullName>
    </submittedName>
</protein>
<proteinExistence type="predicted"/>
<dbReference type="EMBL" id="CAJVQB010019049">
    <property type="protein sequence ID" value="CAG8789705.1"/>
    <property type="molecule type" value="Genomic_DNA"/>
</dbReference>
<sequence>EFSGFAGEFSGFAGEFSGFAGVVGFCVVPPGVFPLPAVCPPSR</sequence>